<evidence type="ECO:0000259" key="7">
    <source>
        <dbReference type="PROSITE" id="PS50042"/>
    </source>
</evidence>
<dbReference type="InterPro" id="IPR051413">
    <property type="entry name" value="K/Na_HCN_channel"/>
</dbReference>
<evidence type="ECO:0000256" key="4">
    <source>
        <dbReference type="ARBA" id="ARBA00023136"/>
    </source>
</evidence>
<accession>A0A8S1LWP0</accession>
<dbReference type="Proteomes" id="UP000692954">
    <property type="component" value="Unassembled WGS sequence"/>
</dbReference>
<dbReference type="PROSITE" id="PS50042">
    <property type="entry name" value="CNMP_BINDING_3"/>
    <property type="match status" value="1"/>
</dbReference>
<feature type="transmembrane region" description="Helical" evidence="6">
    <location>
        <begin position="167"/>
        <end position="190"/>
    </location>
</feature>
<feature type="transmembrane region" description="Helical" evidence="6">
    <location>
        <begin position="894"/>
        <end position="915"/>
    </location>
</feature>
<feature type="transmembrane region" description="Helical" evidence="6">
    <location>
        <begin position="319"/>
        <end position="337"/>
    </location>
</feature>
<dbReference type="EMBL" id="CAJJDN010000028">
    <property type="protein sequence ID" value="CAD8071649.1"/>
    <property type="molecule type" value="Genomic_DNA"/>
</dbReference>
<evidence type="ECO:0000256" key="1">
    <source>
        <dbReference type="ARBA" id="ARBA00004141"/>
    </source>
</evidence>
<sequence length="1455" mass="174552">MKYKKNYHLCKDGTYIEFSINNNYQSFRFQQIPDEAIAQLFDFSSNFNQIDNLSESKLSPEIKAYQDTQEKSLYQRCLNAIPVFHPISIGLIAWQFFIVVIIFLYFFYIPLKIAFNNELNSLNPDNSTAVNTFLILSILVFIFDLLVSFNTGYKENGQVIRDRKKVIIHYLIIEFELDLIGVLCLILSYILNNDLLRLLFYLRIYYVIRFDNKIDYQLLLKKKTKGVYLLIKLIIVMLFVAHIMACIFYGISYSEFQKDENTYTTYTDTWIIYNNFVEDNQQILSFSLVEKYLISYYWAITTVSTNGYGDITPKNNSEIGWTLLTMIIAGMVFAFNISSIRETLIDLNQPKIMERNLETILNRYMKMKSISIKTQEKVNDYFQYIWKEERNRNREIEDMLISKLAPDLKLQLQYETYIQFVNCRIFYMMYFSNEFLYQLSYHMEEHTYGPKEELYFEDQQGDNYLMYLQKGDVQIYVESCYNSVVQRTRIDYIDKGKCIGQKSFFLNERFPFKAQTQSWCNIYRVSRVKFVDAIRHHQKDFELFHLVISKRYSEPWEFYTKMDLRCLTCMSDWHQADTCDVTHFNKKDFIFRINVKDDKFKREQFERKRRKQYKSIVIQNQIKRSVQDQIMRMKSNQQKKQQNLDISFEESEEEEEDLIQQQQYQDQIGEIKQILGNILIYLGDNGNSNDKQRVKVFIPQKPQFDPFERSFLQLDYYNKQYFCQMNNPLLEDKSLIEFSIKTSSLVKSQVLYDIPAIAQIQLFDVSQDFDPLFENLNPYKIQSKEIQVFKAEPNRKLYSRLLDVIPIFYPESGGLLIWQLIVVIIIFTYLFYIPFKIGFTDEADDHDVNDALGVKSYLIFSILMLGIDLLVSFNTGIKKRGEVILDRKVIAQKYVIWEFELDLIGVISLILSLLLNNDYIRILFYLRSYYIIRFSEKIDHSLQLRSNWKAAYTVLKLIIVALFVNHLMACFFFGVSFKQFQKDENGISNLPTWIEYNGYFEDEQTIYSLSYWSRYVISFYWATTTVSTVGYGDITPKNDYEIGITLITMIIAGMVFAFNVASIRDVIVQMNSQETRYNSYEAVINRYMKFKNISLSTQAKIIDYYQYIWQDEKNRNRPIEQLLVSKLAPELRQQLQYETYINFVKSKIFWNFDFSETFMRSLVQYMQEESYGPGENIHFDTINPQLWFLQNGEILIYVDYIHSSFSIKTRIDLVKSGQCLGQLSFFTHLRYKFQASTLQYCNMYKLTKNDFLKEIAYFHKDFQIYHYFISKQYTYLSELFNKLELKCYTCQSYNHLADQCDLTHYYPKHLLNQIKIKDDTQQREEFQRKKRFQFNSMSFSEKVQNTIYDFNQRAKRFKRISMKQQIPFEYMFEEQEEEENQEQHQDDISEIKNMLNQITNKIGIKQQYKFKSQNIFIPQKPKYDPYENIYEIDLVKNYEYFYPEYNLDNIIKRIF</sequence>
<feature type="coiled-coil region" evidence="5">
    <location>
        <begin position="1374"/>
        <end position="1401"/>
    </location>
</feature>
<keyword evidence="9" id="KW-1185">Reference proteome</keyword>
<dbReference type="InterPro" id="IPR005821">
    <property type="entry name" value="Ion_trans_dom"/>
</dbReference>
<name>A0A8S1LWP0_9CILI</name>
<feature type="transmembrane region" description="Helical" evidence="6">
    <location>
        <begin position="83"/>
        <end position="108"/>
    </location>
</feature>
<feature type="transmembrane region" description="Helical" evidence="6">
    <location>
        <begin position="855"/>
        <end position="873"/>
    </location>
</feature>
<keyword evidence="3 6" id="KW-1133">Transmembrane helix</keyword>
<feature type="transmembrane region" description="Helical" evidence="6">
    <location>
        <begin position="950"/>
        <end position="975"/>
    </location>
</feature>
<evidence type="ECO:0000313" key="9">
    <source>
        <dbReference type="Proteomes" id="UP000692954"/>
    </source>
</evidence>
<protein>
    <recommendedName>
        <fullName evidence="7">Cyclic nucleotide-binding domain-containing protein</fullName>
    </recommendedName>
</protein>
<feature type="transmembrane region" description="Helical" evidence="6">
    <location>
        <begin position="226"/>
        <end position="251"/>
    </location>
</feature>
<comment type="caution">
    <text evidence="8">The sequence shown here is derived from an EMBL/GenBank/DDBJ whole genome shotgun (WGS) entry which is preliminary data.</text>
</comment>
<dbReference type="GO" id="GO:0098855">
    <property type="term" value="C:HCN channel complex"/>
    <property type="evidence" value="ECO:0007669"/>
    <property type="project" value="TreeGrafter"/>
</dbReference>
<feature type="transmembrane region" description="Helical" evidence="6">
    <location>
        <begin position="1042"/>
        <end position="1061"/>
    </location>
</feature>
<evidence type="ECO:0000256" key="5">
    <source>
        <dbReference type="SAM" id="Coils"/>
    </source>
</evidence>
<proteinExistence type="predicted"/>
<feature type="domain" description="Cyclic nucleotide-binding" evidence="7">
    <location>
        <begin position="427"/>
        <end position="530"/>
    </location>
</feature>
<dbReference type="InterPro" id="IPR000595">
    <property type="entry name" value="cNMP-bd_dom"/>
</dbReference>
<keyword evidence="4 6" id="KW-0472">Membrane</keyword>
<evidence type="ECO:0000256" key="6">
    <source>
        <dbReference type="SAM" id="Phobius"/>
    </source>
</evidence>
<evidence type="ECO:0000256" key="3">
    <source>
        <dbReference type="ARBA" id="ARBA00022989"/>
    </source>
</evidence>
<dbReference type="PANTHER" id="PTHR45689:SF5">
    <property type="entry name" value="I[[H]] CHANNEL, ISOFORM E"/>
    <property type="match status" value="1"/>
</dbReference>
<dbReference type="Pfam" id="PF00027">
    <property type="entry name" value="cNMP_binding"/>
    <property type="match status" value="1"/>
</dbReference>
<feature type="transmembrane region" description="Helical" evidence="6">
    <location>
        <begin position="128"/>
        <end position="147"/>
    </location>
</feature>
<feature type="transmembrane region" description="Helical" evidence="6">
    <location>
        <begin position="815"/>
        <end position="835"/>
    </location>
</feature>
<dbReference type="OrthoDB" id="421226at2759"/>
<dbReference type="GO" id="GO:0003254">
    <property type="term" value="P:regulation of membrane depolarization"/>
    <property type="evidence" value="ECO:0007669"/>
    <property type="project" value="TreeGrafter"/>
</dbReference>
<keyword evidence="5" id="KW-0175">Coiled coil</keyword>
<evidence type="ECO:0000256" key="2">
    <source>
        <dbReference type="ARBA" id="ARBA00022692"/>
    </source>
</evidence>
<gene>
    <name evidence="8" type="ORF">PSON_ATCC_30995.1.T0280171</name>
</gene>
<evidence type="ECO:0000313" key="8">
    <source>
        <dbReference type="EMBL" id="CAD8071649.1"/>
    </source>
</evidence>
<organism evidence="8 9">
    <name type="scientific">Paramecium sonneborni</name>
    <dbReference type="NCBI Taxonomy" id="65129"/>
    <lineage>
        <taxon>Eukaryota</taxon>
        <taxon>Sar</taxon>
        <taxon>Alveolata</taxon>
        <taxon>Ciliophora</taxon>
        <taxon>Intramacronucleata</taxon>
        <taxon>Oligohymenophorea</taxon>
        <taxon>Peniculida</taxon>
        <taxon>Parameciidae</taxon>
        <taxon>Paramecium</taxon>
    </lineage>
</organism>
<comment type="subcellular location">
    <subcellularLocation>
        <location evidence="1">Membrane</location>
        <topology evidence="1">Multi-pass membrane protein</topology>
    </subcellularLocation>
</comment>
<dbReference type="Pfam" id="PF00520">
    <property type="entry name" value="Ion_trans"/>
    <property type="match status" value="2"/>
</dbReference>
<dbReference type="GO" id="GO:0005249">
    <property type="term" value="F:voltage-gated potassium channel activity"/>
    <property type="evidence" value="ECO:0007669"/>
    <property type="project" value="TreeGrafter"/>
</dbReference>
<reference evidence="8" key="1">
    <citation type="submission" date="2021-01" db="EMBL/GenBank/DDBJ databases">
        <authorList>
            <consortium name="Genoscope - CEA"/>
            <person name="William W."/>
        </authorList>
    </citation>
    <scope>NUCLEOTIDE SEQUENCE</scope>
</reference>
<keyword evidence="2 6" id="KW-0812">Transmembrane</keyword>
<dbReference type="PANTHER" id="PTHR45689">
    <property type="entry name" value="I[[H]] CHANNEL, ISOFORM E"/>
    <property type="match status" value="1"/>
</dbReference>
<dbReference type="GO" id="GO:0035725">
    <property type="term" value="P:sodium ion transmembrane transport"/>
    <property type="evidence" value="ECO:0007669"/>
    <property type="project" value="TreeGrafter"/>
</dbReference>